<evidence type="ECO:0000256" key="1">
    <source>
        <dbReference type="SAM" id="SignalP"/>
    </source>
</evidence>
<feature type="signal peptide" evidence="1">
    <location>
        <begin position="1"/>
        <end position="21"/>
    </location>
</feature>
<accession>A0AA48K9M2</accession>
<dbReference type="PROSITE" id="PS50077">
    <property type="entry name" value="HEAT_REPEAT"/>
    <property type="match status" value="1"/>
</dbReference>
<sequence>MRIPPLSVAGLLLCLPASAQAGGLSDPDPAARWKAVVALAAQGAGALPEALRVLETGDAPGREAAARVLGRLGPAADAAVPALVRALKDPEARVRERAAQALGALGPGAAPAAPALAEVLADPDVFVQGQAAAALGCLGPGAVPVLARALEAKEAAARKGAATALGRLGSAAAPAAPGLVKALGAAEGAERQGAAFALGAAGAGAPALREALADPDEDVRWAAAWALDRMGAAPGGTLDTIRTLTPRLMKELKVPGVSIAVIRDRKIAWTGTFGVADALAGTPVARDTVFEACSMSKPVFAYLALLLADRGVLDLDRPLCAYLPGEGYPPQAEFRLITARHVLSHTSGLPNWRKDGEEREGPVAVAFQPGSRFLYSGEGMYLLQRVVERIADEPLELLAERLVFKPLGMGHSSFAWTPAVEAGLAAGHGLDGSFKARSRYLHANAAYTLYTTGEDYARFLLAFLDPAVGGLKAETLKAALTAQVKLDAREPMERPGAARGLGVGWCLGWSVNATRGGAIYHHSGANQTGFRCFSQFDPARGTGLVILTNALSGTDLWVRLVNRVGDL</sequence>
<gene>
    <name evidence="3" type="ORF">METEAL_33080</name>
</gene>
<reference evidence="4" key="1">
    <citation type="journal article" date="2023" name="Int. J. Syst. Evol. Microbiol.">
        <title>Mesoterricola silvestris gen. nov., sp. nov., Mesoterricola sediminis sp. nov., Geothrix oryzae sp. nov., Geothrix edaphica sp. nov., Geothrix rubra sp. nov., and Geothrix limicola sp. nov., six novel members of Acidobacteriota isolated from soils.</title>
        <authorList>
            <person name="Itoh H."/>
            <person name="Sugisawa Y."/>
            <person name="Mise K."/>
            <person name="Xu Z."/>
            <person name="Kuniyasu M."/>
            <person name="Ushijima N."/>
            <person name="Kawano K."/>
            <person name="Kobayashi E."/>
            <person name="Shiratori Y."/>
            <person name="Masuda Y."/>
            <person name="Senoo K."/>
        </authorList>
    </citation>
    <scope>NUCLEOTIDE SEQUENCE [LARGE SCALE GENOMIC DNA]</scope>
    <source>
        <strain evidence="4">W79</strain>
    </source>
</reference>
<dbReference type="SMART" id="SM00567">
    <property type="entry name" value="EZ_HEAT"/>
    <property type="match status" value="6"/>
</dbReference>
<organism evidence="3 4">
    <name type="scientific">Mesoterricola silvestris</name>
    <dbReference type="NCBI Taxonomy" id="2927979"/>
    <lineage>
        <taxon>Bacteria</taxon>
        <taxon>Pseudomonadati</taxon>
        <taxon>Acidobacteriota</taxon>
        <taxon>Holophagae</taxon>
        <taxon>Holophagales</taxon>
        <taxon>Holophagaceae</taxon>
        <taxon>Mesoterricola</taxon>
    </lineage>
</organism>
<dbReference type="SUPFAM" id="SSF48371">
    <property type="entry name" value="ARM repeat"/>
    <property type="match status" value="1"/>
</dbReference>
<keyword evidence="1" id="KW-0732">Signal</keyword>
<dbReference type="RefSeq" id="WP_316412804.1">
    <property type="nucleotide sequence ID" value="NZ_AP027080.1"/>
</dbReference>
<dbReference type="Proteomes" id="UP001238179">
    <property type="component" value="Chromosome"/>
</dbReference>
<dbReference type="InterPro" id="IPR011989">
    <property type="entry name" value="ARM-like"/>
</dbReference>
<dbReference type="InterPro" id="IPR001466">
    <property type="entry name" value="Beta-lactam-related"/>
</dbReference>
<dbReference type="Gene3D" id="3.40.710.10">
    <property type="entry name" value="DD-peptidase/beta-lactamase superfamily"/>
    <property type="match status" value="1"/>
</dbReference>
<feature type="domain" description="Beta-lactamase-related" evidence="2">
    <location>
        <begin position="244"/>
        <end position="553"/>
    </location>
</feature>
<dbReference type="Pfam" id="PF13646">
    <property type="entry name" value="HEAT_2"/>
    <property type="match status" value="2"/>
</dbReference>
<dbReference type="EMBL" id="AP027080">
    <property type="protein sequence ID" value="BDU74134.1"/>
    <property type="molecule type" value="Genomic_DNA"/>
</dbReference>
<evidence type="ECO:0000313" key="4">
    <source>
        <dbReference type="Proteomes" id="UP001238179"/>
    </source>
</evidence>
<dbReference type="InterPro" id="IPR012338">
    <property type="entry name" value="Beta-lactam/transpept-like"/>
</dbReference>
<dbReference type="PANTHER" id="PTHR43283">
    <property type="entry name" value="BETA-LACTAMASE-RELATED"/>
    <property type="match status" value="1"/>
</dbReference>
<feature type="chain" id="PRO_5041426632" description="Beta-lactamase-related domain-containing protein" evidence="1">
    <location>
        <begin position="22"/>
        <end position="567"/>
    </location>
</feature>
<dbReference type="Pfam" id="PF00144">
    <property type="entry name" value="Beta-lactamase"/>
    <property type="match status" value="1"/>
</dbReference>
<evidence type="ECO:0000259" key="2">
    <source>
        <dbReference type="Pfam" id="PF00144"/>
    </source>
</evidence>
<dbReference type="KEGG" id="msil:METEAL_33080"/>
<keyword evidence="4" id="KW-1185">Reference proteome</keyword>
<dbReference type="PANTHER" id="PTHR43283:SF18">
    <property type="match status" value="1"/>
</dbReference>
<dbReference type="InterPro" id="IPR050789">
    <property type="entry name" value="Diverse_Enzym_Activities"/>
</dbReference>
<dbReference type="InterPro" id="IPR016024">
    <property type="entry name" value="ARM-type_fold"/>
</dbReference>
<dbReference type="InterPro" id="IPR004155">
    <property type="entry name" value="PBS_lyase_HEAT"/>
</dbReference>
<protein>
    <recommendedName>
        <fullName evidence="2">Beta-lactamase-related domain-containing protein</fullName>
    </recommendedName>
</protein>
<dbReference type="InterPro" id="IPR021133">
    <property type="entry name" value="HEAT_type_2"/>
</dbReference>
<evidence type="ECO:0000313" key="3">
    <source>
        <dbReference type="EMBL" id="BDU74134.1"/>
    </source>
</evidence>
<name>A0AA48K9M2_9BACT</name>
<dbReference type="AlphaFoldDB" id="A0AA48K9M2"/>
<proteinExistence type="predicted"/>
<dbReference type="SUPFAM" id="SSF56601">
    <property type="entry name" value="beta-lactamase/transpeptidase-like"/>
    <property type="match status" value="1"/>
</dbReference>
<dbReference type="Gene3D" id="1.25.10.10">
    <property type="entry name" value="Leucine-rich Repeat Variant"/>
    <property type="match status" value="2"/>
</dbReference>